<dbReference type="InterPro" id="IPR001240">
    <property type="entry name" value="PRAI_dom"/>
</dbReference>
<comment type="pathway">
    <text evidence="2 9">Amino-acid biosynthesis; L-tryptophan biosynthesis; L-tryptophan from chorismate: step 3/5.</text>
</comment>
<gene>
    <name evidence="9" type="primary">trpF</name>
    <name evidence="11" type="ORF">HNR06_005260</name>
</gene>
<keyword evidence="5 9" id="KW-0028">Amino-acid biosynthesis</keyword>
<dbReference type="InterPro" id="IPR013785">
    <property type="entry name" value="Aldolase_TIM"/>
</dbReference>
<dbReference type="HAMAP" id="MF_00135">
    <property type="entry name" value="PRAI"/>
    <property type="match status" value="1"/>
</dbReference>
<dbReference type="Proteomes" id="UP000584931">
    <property type="component" value="Unassembled WGS sequence"/>
</dbReference>
<evidence type="ECO:0000256" key="3">
    <source>
        <dbReference type="ARBA" id="ARBA00012572"/>
    </source>
</evidence>
<evidence type="ECO:0000256" key="9">
    <source>
        <dbReference type="HAMAP-Rule" id="MF_00135"/>
    </source>
</evidence>
<comment type="similarity">
    <text evidence="9">Belongs to the TrpF family.</text>
</comment>
<organism evidence="11 12">
    <name type="scientific">Nocardiopsis sinuspersici</name>
    <dbReference type="NCBI Taxonomy" id="501010"/>
    <lineage>
        <taxon>Bacteria</taxon>
        <taxon>Bacillati</taxon>
        <taxon>Actinomycetota</taxon>
        <taxon>Actinomycetes</taxon>
        <taxon>Streptosporangiales</taxon>
        <taxon>Nocardiopsidaceae</taxon>
        <taxon>Nocardiopsis</taxon>
    </lineage>
</organism>
<sequence>MIVKVCGATTEQDVLSAAGADLVGLWYAVPGGRSELGLSRLADVAAAVRRDRHARPVLVTLESDPERVAEAVAASDVSWVQLHGYQPPGAVRALRRNTPWGTTIVKVLHVRGDRCQEQPLIEAYQRAGADAFLVDAVTGDGRVGSTASSLDPEVVLALAERVRLPFMVAGGLGPASRKHFRDVAAHPRFLGIDVDSAVRDEDGRIRRDRVRALLHAWRGDRYGGVRP</sequence>
<evidence type="ECO:0000256" key="5">
    <source>
        <dbReference type="ARBA" id="ARBA00022605"/>
    </source>
</evidence>
<dbReference type="InterPro" id="IPR011060">
    <property type="entry name" value="RibuloseP-bd_barrel"/>
</dbReference>
<evidence type="ECO:0000256" key="2">
    <source>
        <dbReference type="ARBA" id="ARBA00004664"/>
    </source>
</evidence>
<dbReference type="SUPFAM" id="SSF51366">
    <property type="entry name" value="Ribulose-phoshate binding barrel"/>
    <property type="match status" value="1"/>
</dbReference>
<evidence type="ECO:0000313" key="12">
    <source>
        <dbReference type="Proteomes" id="UP000584931"/>
    </source>
</evidence>
<dbReference type="Pfam" id="PF00697">
    <property type="entry name" value="PRAI"/>
    <property type="match status" value="1"/>
</dbReference>
<feature type="domain" description="N-(5'phosphoribosyl) anthranilate isomerase (PRAI)" evidence="10">
    <location>
        <begin position="4"/>
        <end position="211"/>
    </location>
</feature>
<evidence type="ECO:0000256" key="1">
    <source>
        <dbReference type="ARBA" id="ARBA00001164"/>
    </source>
</evidence>
<keyword evidence="6 9" id="KW-0822">Tryptophan biosynthesis</keyword>
<dbReference type="RefSeq" id="WP_179811656.1">
    <property type="nucleotide sequence ID" value="NZ_JACCHL010000001.1"/>
</dbReference>
<dbReference type="AlphaFoldDB" id="A0A7Y9XH34"/>
<dbReference type="UniPathway" id="UPA00035">
    <property type="reaction ID" value="UER00042"/>
</dbReference>
<dbReference type="GO" id="GO:0004640">
    <property type="term" value="F:phosphoribosylanthranilate isomerase activity"/>
    <property type="evidence" value="ECO:0007669"/>
    <property type="project" value="UniProtKB-UniRule"/>
</dbReference>
<reference evidence="11 12" key="1">
    <citation type="submission" date="2020-07" db="EMBL/GenBank/DDBJ databases">
        <title>Sequencing the genomes of 1000 actinobacteria strains.</title>
        <authorList>
            <person name="Klenk H.-P."/>
        </authorList>
    </citation>
    <scope>NUCLEOTIDE SEQUENCE [LARGE SCALE GENOMIC DNA]</scope>
    <source>
        <strain evidence="11 12">DSM 45278</strain>
    </source>
</reference>
<proteinExistence type="inferred from homology"/>
<dbReference type="GO" id="GO:0000162">
    <property type="term" value="P:L-tryptophan biosynthetic process"/>
    <property type="evidence" value="ECO:0007669"/>
    <property type="project" value="UniProtKB-UniRule"/>
</dbReference>
<evidence type="ECO:0000256" key="7">
    <source>
        <dbReference type="ARBA" id="ARBA00023141"/>
    </source>
</evidence>
<dbReference type="Gene3D" id="3.20.20.70">
    <property type="entry name" value="Aldolase class I"/>
    <property type="match status" value="1"/>
</dbReference>
<name>A0A7Y9XH34_9ACTN</name>
<comment type="caution">
    <text evidence="11">The sequence shown here is derived from an EMBL/GenBank/DDBJ whole genome shotgun (WGS) entry which is preliminary data.</text>
</comment>
<keyword evidence="7 9" id="KW-0057">Aromatic amino acid biosynthesis</keyword>
<protein>
    <recommendedName>
        <fullName evidence="4 9">N-(5'-phosphoribosyl)anthranilate isomerase</fullName>
        <shortName evidence="9">PRAI</shortName>
        <ecNumber evidence="3 9">5.3.1.24</ecNumber>
    </recommendedName>
</protein>
<keyword evidence="8 9" id="KW-0413">Isomerase</keyword>
<accession>A0A7Y9XH34</accession>
<evidence type="ECO:0000256" key="6">
    <source>
        <dbReference type="ARBA" id="ARBA00022822"/>
    </source>
</evidence>
<dbReference type="InterPro" id="IPR044643">
    <property type="entry name" value="TrpF_fam"/>
</dbReference>
<evidence type="ECO:0000313" key="11">
    <source>
        <dbReference type="EMBL" id="NYH55671.1"/>
    </source>
</evidence>
<evidence type="ECO:0000256" key="8">
    <source>
        <dbReference type="ARBA" id="ARBA00023235"/>
    </source>
</evidence>
<comment type="catalytic activity">
    <reaction evidence="1 9">
        <text>N-(5-phospho-beta-D-ribosyl)anthranilate = 1-(2-carboxyphenylamino)-1-deoxy-D-ribulose 5-phosphate</text>
        <dbReference type="Rhea" id="RHEA:21540"/>
        <dbReference type="ChEBI" id="CHEBI:18277"/>
        <dbReference type="ChEBI" id="CHEBI:58613"/>
        <dbReference type="EC" id="5.3.1.24"/>
    </reaction>
</comment>
<dbReference type="PANTHER" id="PTHR42894">
    <property type="entry name" value="N-(5'-PHOSPHORIBOSYL)ANTHRANILATE ISOMERASE"/>
    <property type="match status" value="1"/>
</dbReference>
<dbReference type="EMBL" id="JACCHL010000001">
    <property type="protein sequence ID" value="NYH55671.1"/>
    <property type="molecule type" value="Genomic_DNA"/>
</dbReference>
<dbReference type="PANTHER" id="PTHR42894:SF1">
    <property type="entry name" value="N-(5'-PHOSPHORIBOSYL)ANTHRANILATE ISOMERASE"/>
    <property type="match status" value="1"/>
</dbReference>
<evidence type="ECO:0000259" key="10">
    <source>
        <dbReference type="Pfam" id="PF00697"/>
    </source>
</evidence>
<evidence type="ECO:0000256" key="4">
    <source>
        <dbReference type="ARBA" id="ARBA00022272"/>
    </source>
</evidence>
<dbReference type="EC" id="5.3.1.24" evidence="3 9"/>